<proteinExistence type="predicted"/>
<dbReference type="PATRIC" id="fig|230361.4.peg.464"/>
<reference evidence="1 2" key="1">
    <citation type="submission" date="2015-04" db="EMBL/GenBank/DDBJ databases">
        <title>The complete genome sequence of the rumen methanogen Methanobrevibacter millerae SM9.</title>
        <authorList>
            <person name="Leahy S.C."/>
            <person name="Kelly W.J."/>
            <person name="Pacheco D.M."/>
            <person name="Li D."/>
            <person name="Altermann E."/>
            <person name="Attwood G.T."/>
        </authorList>
    </citation>
    <scope>NUCLEOTIDE SEQUENCE [LARGE SCALE GENOMIC DNA]</scope>
    <source>
        <strain evidence="1 2">SM9</strain>
    </source>
</reference>
<name>A0A0U3CI81_9EURY</name>
<organism evidence="1 2">
    <name type="scientific">Methanobrevibacter millerae</name>
    <dbReference type="NCBI Taxonomy" id="230361"/>
    <lineage>
        <taxon>Archaea</taxon>
        <taxon>Methanobacteriati</taxon>
        <taxon>Methanobacteriota</taxon>
        <taxon>Methanomada group</taxon>
        <taxon>Methanobacteria</taxon>
        <taxon>Methanobacteriales</taxon>
        <taxon>Methanobacteriaceae</taxon>
        <taxon>Methanobrevibacter</taxon>
    </lineage>
</organism>
<protein>
    <submittedName>
        <fullName evidence="1">Uncharacterized protein</fullName>
    </submittedName>
</protein>
<dbReference type="KEGG" id="mmil:sm9_0450"/>
<evidence type="ECO:0000313" key="1">
    <source>
        <dbReference type="EMBL" id="ALT68252.1"/>
    </source>
</evidence>
<dbReference type="EMBL" id="CP011266">
    <property type="protein sequence ID" value="ALT68252.1"/>
    <property type="molecule type" value="Genomic_DNA"/>
</dbReference>
<evidence type="ECO:0000313" key="2">
    <source>
        <dbReference type="Proteomes" id="UP000067738"/>
    </source>
</evidence>
<gene>
    <name evidence="1" type="ORF">sm9_0450</name>
</gene>
<dbReference type="AlphaFoldDB" id="A0A0U3CI81"/>
<dbReference type="Proteomes" id="UP000067738">
    <property type="component" value="Chromosome"/>
</dbReference>
<dbReference type="RefSeq" id="WP_058738587.1">
    <property type="nucleotide sequence ID" value="NZ_CP011266.1"/>
</dbReference>
<accession>A0A0U3CI81</accession>
<dbReference type="GeneID" id="26735426"/>
<keyword evidence="2" id="KW-1185">Reference proteome</keyword>
<sequence>MLPIEELLKPGVLGFYNSCEAVQIYLIDKRENPQKYINVYTIFTFEEKEYIELDKEHGGRKRIDDDFTLCFDKHYFSLKQSLDIFSKLVHSEFEEDYIVLKGSSLKLLSKQYISPDEGNRLNTLLKNNFFSGSYIYEFFEEDKANFDYFKNDSEKHEKLVDRILEVLPLDFSLNDDRFGNYVFQLPITILNLNYHANDTFDGFYIDFYWNNKLDTIPECSITNTIKIEHNFLSNTIVDYDGSETQFIDTGPLDKLSNSLIWRRNPNLLVYSCCPRFIRKIKVIIGEKDKTDLIKEKPKNYVDIINSTITENQLNSQENKSSLLSTNKQKSSMAFLQELIKKYGQKEVFIIDPYLSYKELLSLFSPLNLANVKIKAMTSKKVLSNFSSGMEEFMEINRNNIILHRNNFKYNMEFIITDYSEKLHDRFLIFPNAGQSNSNLKAYSLGTSLNSIDKNIHIIQEATNGNKILELFEEIWSEFDEPEYKIWPENQQ</sequence>